<protein>
    <recommendedName>
        <fullName evidence="3">START domain-containing protein</fullName>
    </recommendedName>
</protein>
<name>T0QFI7_SAPDV</name>
<dbReference type="PANTHER" id="PTHR13510:SF44">
    <property type="entry name" value="RABENOSYN-5"/>
    <property type="match status" value="1"/>
</dbReference>
<evidence type="ECO:0000313" key="1">
    <source>
        <dbReference type="EMBL" id="EQC36714.1"/>
    </source>
</evidence>
<dbReference type="EMBL" id="JH767147">
    <property type="protein sequence ID" value="EQC36714.1"/>
    <property type="molecule type" value="Genomic_DNA"/>
</dbReference>
<dbReference type="InterPro" id="IPR052727">
    <property type="entry name" value="Rab4/Rab5_effector"/>
</dbReference>
<evidence type="ECO:0008006" key="3">
    <source>
        <dbReference type="Google" id="ProtNLM"/>
    </source>
</evidence>
<sequence length="343" mass="37910">MPQHNTLDPAERLAILHKASGGIQDLINWAQQNAQGKMLPKTTNWTFEACRIELDLDDAGTFDDVIRMYQNPGDAAAAMHYLHVDKSQVLFPLEADGMDISLRLGIFKAPFPFMRERSATYIEYTKEFTDEHGRRGFARYIRSHALGSLHTCYVRANIRSWGVVFVETADPNVLHVSSTVDIDWNGNMAAWVATMMTSRRAQSIKQLPSALRLAKKLATKHCGVCRSKPGLFSGALTECTDCAKLVCSSCMSVHKTSENGAACWGCIRHKSSLLLRGTDDGKTVLTSYDAPPSPQSCDHKSHSHLVDKMGWASPQNQGGAHHAKEVLVDLSYLPPTRTKTLPA</sequence>
<dbReference type="VEuPathDB" id="FungiDB:SDRG_06149"/>
<dbReference type="AlphaFoldDB" id="T0QFI7"/>
<evidence type="ECO:0000313" key="2">
    <source>
        <dbReference type="Proteomes" id="UP000030762"/>
    </source>
</evidence>
<organism evidence="1 2">
    <name type="scientific">Saprolegnia diclina (strain VS20)</name>
    <dbReference type="NCBI Taxonomy" id="1156394"/>
    <lineage>
        <taxon>Eukaryota</taxon>
        <taxon>Sar</taxon>
        <taxon>Stramenopiles</taxon>
        <taxon>Oomycota</taxon>
        <taxon>Saprolegniomycetes</taxon>
        <taxon>Saprolegniales</taxon>
        <taxon>Saprolegniaceae</taxon>
        <taxon>Saprolegnia</taxon>
    </lineage>
</organism>
<dbReference type="InterPro" id="IPR011011">
    <property type="entry name" value="Znf_FYVE_PHD"/>
</dbReference>
<keyword evidence="2" id="KW-1185">Reference proteome</keyword>
<dbReference type="OMA" id="FEACRIE"/>
<proteinExistence type="predicted"/>
<dbReference type="GeneID" id="19946876"/>
<accession>T0QFI7</accession>
<dbReference type="InterPro" id="IPR023393">
    <property type="entry name" value="START-like_dom_sf"/>
</dbReference>
<dbReference type="PANTHER" id="PTHR13510">
    <property type="entry name" value="FYVE-FINGER-CONTAINING RAB5 EFFECTOR PROTEIN RABENOSYN-5-RELATED"/>
    <property type="match status" value="1"/>
</dbReference>
<gene>
    <name evidence="1" type="ORF">SDRG_06149</name>
</gene>
<dbReference type="InParanoid" id="T0QFI7"/>
<reference evidence="1 2" key="1">
    <citation type="submission" date="2012-04" db="EMBL/GenBank/DDBJ databases">
        <title>The Genome Sequence of Saprolegnia declina VS20.</title>
        <authorList>
            <consortium name="The Broad Institute Genome Sequencing Platform"/>
            <person name="Russ C."/>
            <person name="Nusbaum C."/>
            <person name="Tyler B."/>
            <person name="van West P."/>
            <person name="Dieguez-Uribeondo J."/>
            <person name="de Bruijn I."/>
            <person name="Tripathy S."/>
            <person name="Jiang R."/>
            <person name="Young S.K."/>
            <person name="Zeng Q."/>
            <person name="Gargeya S."/>
            <person name="Fitzgerald M."/>
            <person name="Haas B."/>
            <person name="Abouelleil A."/>
            <person name="Alvarado L."/>
            <person name="Arachchi H.M."/>
            <person name="Berlin A."/>
            <person name="Chapman S.B."/>
            <person name="Goldberg J."/>
            <person name="Griggs A."/>
            <person name="Gujja S."/>
            <person name="Hansen M."/>
            <person name="Howarth C."/>
            <person name="Imamovic A."/>
            <person name="Larimer J."/>
            <person name="McCowen C."/>
            <person name="Montmayeur A."/>
            <person name="Murphy C."/>
            <person name="Neiman D."/>
            <person name="Pearson M."/>
            <person name="Priest M."/>
            <person name="Roberts A."/>
            <person name="Saif S."/>
            <person name="Shea T."/>
            <person name="Sisk P."/>
            <person name="Sykes S."/>
            <person name="Wortman J."/>
            <person name="Nusbaum C."/>
            <person name="Birren B."/>
        </authorList>
    </citation>
    <scope>NUCLEOTIDE SEQUENCE [LARGE SCALE GENOMIC DNA]</scope>
    <source>
        <strain evidence="1 2">VS20</strain>
    </source>
</reference>
<dbReference type="OrthoDB" id="59482at2759"/>
<dbReference type="Gene3D" id="3.30.530.20">
    <property type="match status" value="1"/>
</dbReference>
<dbReference type="SUPFAM" id="SSF57903">
    <property type="entry name" value="FYVE/PHD zinc finger"/>
    <property type="match status" value="1"/>
</dbReference>
<dbReference type="RefSeq" id="XP_008610135.1">
    <property type="nucleotide sequence ID" value="XM_008611913.1"/>
</dbReference>
<dbReference type="Proteomes" id="UP000030762">
    <property type="component" value="Unassembled WGS sequence"/>
</dbReference>